<dbReference type="AlphaFoldDB" id="A0A2R4CDA5"/>
<dbReference type="GO" id="GO:0004553">
    <property type="term" value="F:hydrolase activity, hydrolyzing O-glycosyl compounds"/>
    <property type="evidence" value="ECO:0007669"/>
    <property type="project" value="InterPro"/>
</dbReference>
<accession>A0A2R4CDA5</accession>
<dbReference type="SUPFAM" id="SSF51445">
    <property type="entry name" value="(Trans)glycosidases"/>
    <property type="match status" value="1"/>
</dbReference>
<dbReference type="PRINTS" id="PR00745">
    <property type="entry name" value="GLHYDRLASE39"/>
</dbReference>
<name>A0A2R4CDA5_9BURK</name>
<evidence type="ECO:0000256" key="4">
    <source>
        <dbReference type="PIRSR" id="PIRSR600514-1"/>
    </source>
</evidence>
<dbReference type="InterPro" id="IPR051923">
    <property type="entry name" value="Glycosyl_Hydrolase_39"/>
</dbReference>
<dbReference type="Pfam" id="PF01229">
    <property type="entry name" value="Glyco_hydro_39"/>
    <property type="match status" value="1"/>
</dbReference>
<dbReference type="PANTHER" id="PTHR12631:SF10">
    <property type="entry name" value="BETA-XYLOSIDASE-LIKE PROTEIN-RELATED"/>
    <property type="match status" value="1"/>
</dbReference>
<reference evidence="7 8" key="1">
    <citation type="submission" date="2018-03" db="EMBL/GenBank/DDBJ databases">
        <title>Massilia armeniaca sp. nov., isolated from desert soil.</title>
        <authorList>
            <person name="Huang H."/>
            <person name="Ren M."/>
        </authorList>
    </citation>
    <scope>NUCLEOTIDE SEQUENCE [LARGE SCALE GENOMIC DNA]</scope>
    <source>
        <strain evidence="7 8">ZMN-3</strain>
    </source>
</reference>
<dbReference type="EMBL" id="CP028324">
    <property type="protein sequence ID" value="AVR97634.1"/>
    <property type="molecule type" value="Genomic_DNA"/>
</dbReference>
<keyword evidence="3" id="KW-0326">Glycosidase</keyword>
<comment type="similarity">
    <text evidence="1">Belongs to the glycosyl hydrolase 39 family.</text>
</comment>
<keyword evidence="8" id="KW-1185">Reference proteome</keyword>
<evidence type="ECO:0000256" key="3">
    <source>
        <dbReference type="ARBA" id="ARBA00023295"/>
    </source>
</evidence>
<dbReference type="InterPro" id="IPR049166">
    <property type="entry name" value="GH39_cat"/>
</dbReference>
<dbReference type="Proteomes" id="UP000240505">
    <property type="component" value="Chromosome"/>
</dbReference>
<evidence type="ECO:0000259" key="6">
    <source>
        <dbReference type="Pfam" id="PF01229"/>
    </source>
</evidence>
<evidence type="ECO:0000313" key="8">
    <source>
        <dbReference type="Proteomes" id="UP000240505"/>
    </source>
</evidence>
<dbReference type="SUPFAM" id="SSF51011">
    <property type="entry name" value="Glycosyl hydrolase domain"/>
    <property type="match status" value="1"/>
</dbReference>
<evidence type="ECO:0000313" key="7">
    <source>
        <dbReference type="EMBL" id="AVR97634.1"/>
    </source>
</evidence>
<evidence type="ECO:0000256" key="2">
    <source>
        <dbReference type="ARBA" id="ARBA00022801"/>
    </source>
</evidence>
<dbReference type="InterPro" id="IPR049165">
    <property type="entry name" value="GH39_as"/>
</dbReference>
<dbReference type="PROSITE" id="PS01027">
    <property type="entry name" value="GLYCOSYL_HYDROL_F39"/>
    <property type="match status" value="1"/>
</dbReference>
<feature type="signal peptide" evidence="5">
    <location>
        <begin position="1"/>
        <end position="19"/>
    </location>
</feature>
<proteinExistence type="inferred from homology"/>
<dbReference type="InterPro" id="IPR017853">
    <property type="entry name" value="GH"/>
</dbReference>
<dbReference type="OrthoDB" id="9776971at2"/>
<organism evidence="7 8">
    <name type="scientific">Pseudoduganella armeniaca</name>
    <dbReference type="NCBI Taxonomy" id="2072590"/>
    <lineage>
        <taxon>Bacteria</taxon>
        <taxon>Pseudomonadati</taxon>
        <taxon>Pseudomonadota</taxon>
        <taxon>Betaproteobacteria</taxon>
        <taxon>Burkholderiales</taxon>
        <taxon>Oxalobacteraceae</taxon>
        <taxon>Telluria group</taxon>
        <taxon>Pseudoduganella</taxon>
    </lineage>
</organism>
<feature type="active site" description="Proton donor" evidence="4">
    <location>
        <position position="176"/>
    </location>
</feature>
<keyword evidence="5" id="KW-0732">Signal</keyword>
<evidence type="ECO:0000256" key="1">
    <source>
        <dbReference type="ARBA" id="ARBA00008875"/>
    </source>
</evidence>
<dbReference type="KEGG" id="masz:C9I28_19850"/>
<dbReference type="InterPro" id="IPR000514">
    <property type="entry name" value="Glyco_hydro_39"/>
</dbReference>
<dbReference type="Gene3D" id="2.60.40.1500">
    <property type="entry name" value="Glycosyl hydrolase domain, family 39"/>
    <property type="match status" value="1"/>
</dbReference>
<keyword evidence="2" id="KW-0378">Hydrolase</keyword>
<dbReference type="RefSeq" id="WP_107142976.1">
    <property type="nucleotide sequence ID" value="NZ_CP028324.1"/>
</dbReference>
<feature type="chain" id="PRO_5015335831" evidence="5">
    <location>
        <begin position="20"/>
        <end position="514"/>
    </location>
</feature>
<feature type="domain" description="Glycosyl hydrolases family 39 N-terminal catalytic" evidence="6">
    <location>
        <begin position="24"/>
        <end position="492"/>
    </location>
</feature>
<evidence type="ECO:0000256" key="5">
    <source>
        <dbReference type="SAM" id="SignalP"/>
    </source>
</evidence>
<sequence length="514" mass="56664">MPSRTLLATCLLLATCAHAAPRHIAIDASAPTTPRDRYTDLSVGSDYPGTLIRADSLAQLKLARDELGFRYLRFHAIFHDVLGTYREVDGQPVYDWTRIDYLYDRMLEIGIKPFVELGFTPLAMKSSEASIFYWKGNTSHPVPAKWAALVDAFLRHLRARYGADEVRTWYFEVWNEPNLDGFWEKADQQAYFDLYTLTARTIKAIDPALRVGGPATAGAAWVPEFLRHADASGAAVDFVTTHTYGVDGGFLDEQGKEDTKLSPSPDAIVGDVRKVRAEIEASARPGLPLYFTEWSTSYTPRDPVHDSYVSAPYILAKLKASAGLVQGMSYWTYSDLFEEPGPPTAPFEGGFGLMNPQGIRKPAWFAYKYLNQLGDAQLPVTDAQSIVTRTDNGVRVLAWDFQQPVQAKSNRPTYTAVLPAQTGAPLDLQLSGLKPGRYTVAIHRTGFRANDAHTAWIEMGGPKILNGAQLKQLQAATTDLPKRGALRVPASGKATLAVPMRANDVVLVKVEAAR</sequence>
<dbReference type="PANTHER" id="PTHR12631">
    <property type="entry name" value="ALPHA-L-IDURONIDASE"/>
    <property type="match status" value="1"/>
</dbReference>
<dbReference type="GO" id="GO:0005975">
    <property type="term" value="P:carbohydrate metabolic process"/>
    <property type="evidence" value="ECO:0007669"/>
    <property type="project" value="InterPro"/>
</dbReference>
<gene>
    <name evidence="7" type="ORF">C9I28_19850</name>
</gene>
<protein>
    <submittedName>
        <fullName evidence="7">Beta-xylosidase</fullName>
    </submittedName>
</protein>
<dbReference type="Gene3D" id="3.20.20.80">
    <property type="entry name" value="Glycosidases"/>
    <property type="match status" value="1"/>
</dbReference>